<dbReference type="Ensembl" id="ENSPKIT00000041189.1">
    <property type="protein sequence ID" value="ENSPKIP00000016693.1"/>
    <property type="gene ID" value="ENSPKIG00000002906.1"/>
</dbReference>
<dbReference type="Pfam" id="PF14921">
    <property type="entry name" value="APCDDC"/>
    <property type="match status" value="2"/>
</dbReference>
<feature type="compositionally biased region" description="Polar residues" evidence="10">
    <location>
        <begin position="469"/>
        <end position="481"/>
    </location>
</feature>
<comment type="similarity">
    <text evidence="8">Belongs to the APCDD1 family.</text>
</comment>
<feature type="domain" description="APCDD1" evidence="12">
    <location>
        <begin position="305"/>
        <end position="504"/>
    </location>
</feature>
<reference evidence="13" key="1">
    <citation type="submission" date="2025-08" db="UniProtKB">
        <authorList>
            <consortium name="Ensembl"/>
        </authorList>
    </citation>
    <scope>IDENTIFICATION</scope>
</reference>
<evidence type="ECO:0000256" key="1">
    <source>
        <dbReference type="ARBA" id="ARBA00004251"/>
    </source>
</evidence>
<dbReference type="PANTHER" id="PTHR31021:SF2">
    <property type="entry name" value="PROTEIN APCDD1"/>
    <property type="match status" value="1"/>
</dbReference>
<dbReference type="PANTHER" id="PTHR31021">
    <property type="entry name" value="ADENOMATOSIS POLYPOSIS COLI DOWN-REGULATED 1"/>
    <property type="match status" value="1"/>
</dbReference>
<proteinExistence type="inferred from homology"/>
<keyword evidence="2" id="KW-1003">Cell membrane</keyword>
<keyword evidence="3" id="KW-0879">Wnt signaling pathway</keyword>
<evidence type="ECO:0000259" key="12">
    <source>
        <dbReference type="SMART" id="SM01352"/>
    </source>
</evidence>
<protein>
    <recommendedName>
        <fullName evidence="9">Protein APCDD1</fullName>
    </recommendedName>
</protein>
<evidence type="ECO:0000256" key="2">
    <source>
        <dbReference type="ARBA" id="ARBA00022475"/>
    </source>
</evidence>
<evidence type="ECO:0000256" key="5">
    <source>
        <dbReference type="ARBA" id="ARBA00022729"/>
    </source>
</evidence>
<evidence type="ECO:0000256" key="6">
    <source>
        <dbReference type="ARBA" id="ARBA00023136"/>
    </source>
</evidence>
<evidence type="ECO:0000256" key="10">
    <source>
        <dbReference type="SAM" id="MobiDB-lite"/>
    </source>
</evidence>
<dbReference type="InterPro" id="IPR042425">
    <property type="entry name" value="APCDD1"/>
</dbReference>
<dbReference type="SMART" id="SM01352">
    <property type="entry name" value="APCDDC"/>
    <property type="match status" value="2"/>
</dbReference>
<keyword evidence="5" id="KW-0732">Signal</keyword>
<feature type="region of interest" description="Disordered" evidence="10">
    <location>
        <begin position="458"/>
        <end position="505"/>
    </location>
</feature>
<sequence length="532" mass="60012">MSIVLVFLRDLYFVVICFIVFSVLVTSRHSWPGLPGRRVIVTQWDLPGLGEGSQHGDNSSQAVSMASHMGQQYKESQCHRLLSDLRNGARVIVHLPSNIEGHWVSTSCEVRPGPEFITRSYKFYRNGSFEARQFYYRDNHCTSPVYTLVIRGKIQLRQASWIIRGATEGEYLIQHIQAVCHSQRTADQLGQLLNCTCQGPQRSWEPGLGYELLSEQTGCDCSLGLNLTMNELQLLRLEKVYLHHGHVVEQLFLGDVHTDPTQRMYHRPSSFQAALQNAKNHEQACVACRIIARSGELRPPVLPPRADLAVALQGQWASLRCEVRPQGLFLKRHFIFHDNNHTWEGYYYHYMDPGCEQPTFSLYARGRYTHGLQSEKVMGGTEFVFKVNHMRVTPMELFTVSLLNIFDGNECGEQGSWQLGVEQDVTATNGCVALGIRLPHTEYELFRMEQDARGRFLLYNGQRPGDGSSPDTPQKRATSYQEPLVRCRASSPGGHREAGDQVPRHSGGSGQWLGLANVAVTLLVTLLTLQPC</sequence>
<evidence type="ECO:0000256" key="11">
    <source>
        <dbReference type="SAM" id="Phobius"/>
    </source>
</evidence>
<dbReference type="GO" id="GO:0016055">
    <property type="term" value="P:Wnt signaling pathway"/>
    <property type="evidence" value="ECO:0007669"/>
    <property type="project" value="UniProtKB-KW"/>
</dbReference>
<evidence type="ECO:0000256" key="8">
    <source>
        <dbReference type="ARBA" id="ARBA00038384"/>
    </source>
</evidence>
<keyword evidence="7" id="KW-0325">Glycoprotein</keyword>
<evidence type="ECO:0000313" key="13">
    <source>
        <dbReference type="Ensembl" id="ENSPKIP00000016693.1"/>
    </source>
</evidence>
<dbReference type="Proteomes" id="UP000261540">
    <property type="component" value="Unplaced"/>
</dbReference>
<comment type="subcellular location">
    <subcellularLocation>
        <location evidence="1">Cell membrane</location>
        <topology evidence="1">Single-pass type I membrane protein</topology>
    </subcellularLocation>
</comment>
<reference evidence="13" key="2">
    <citation type="submission" date="2025-09" db="UniProtKB">
        <authorList>
            <consortium name="Ensembl"/>
        </authorList>
    </citation>
    <scope>IDENTIFICATION</scope>
</reference>
<dbReference type="InterPro" id="IPR029405">
    <property type="entry name" value="APCDD1_dom"/>
</dbReference>
<evidence type="ECO:0000313" key="14">
    <source>
        <dbReference type="Proteomes" id="UP000261540"/>
    </source>
</evidence>
<feature type="transmembrane region" description="Helical" evidence="11">
    <location>
        <begin position="12"/>
        <end position="31"/>
    </location>
</feature>
<evidence type="ECO:0000256" key="4">
    <source>
        <dbReference type="ARBA" id="ARBA00022692"/>
    </source>
</evidence>
<organism evidence="13 14">
    <name type="scientific">Paramormyrops kingsleyae</name>
    <dbReference type="NCBI Taxonomy" id="1676925"/>
    <lineage>
        <taxon>Eukaryota</taxon>
        <taxon>Metazoa</taxon>
        <taxon>Chordata</taxon>
        <taxon>Craniata</taxon>
        <taxon>Vertebrata</taxon>
        <taxon>Euteleostomi</taxon>
        <taxon>Actinopterygii</taxon>
        <taxon>Neopterygii</taxon>
        <taxon>Teleostei</taxon>
        <taxon>Osteoglossocephala</taxon>
        <taxon>Osteoglossomorpha</taxon>
        <taxon>Osteoglossiformes</taxon>
        <taxon>Mormyridae</taxon>
        <taxon>Paramormyrops</taxon>
    </lineage>
</organism>
<name>A0A3B3RED7_9TELE</name>
<keyword evidence="11" id="KW-1133">Transmembrane helix</keyword>
<dbReference type="GO" id="GO:0030178">
    <property type="term" value="P:negative regulation of Wnt signaling pathway"/>
    <property type="evidence" value="ECO:0007669"/>
    <property type="project" value="InterPro"/>
</dbReference>
<evidence type="ECO:0000256" key="7">
    <source>
        <dbReference type="ARBA" id="ARBA00023180"/>
    </source>
</evidence>
<keyword evidence="14" id="KW-1185">Reference proteome</keyword>
<dbReference type="AlphaFoldDB" id="A0A3B3RED7"/>
<keyword evidence="4 11" id="KW-0812">Transmembrane</keyword>
<dbReference type="GO" id="GO:0005886">
    <property type="term" value="C:plasma membrane"/>
    <property type="evidence" value="ECO:0007669"/>
    <property type="project" value="UniProtKB-SubCell"/>
</dbReference>
<keyword evidence="6 11" id="KW-0472">Membrane</keyword>
<feature type="domain" description="APCDD1" evidence="12">
    <location>
        <begin position="77"/>
        <end position="304"/>
    </location>
</feature>
<dbReference type="GO" id="GO:0017147">
    <property type="term" value="F:Wnt-protein binding"/>
    <property type="evidence" value="ECO:0007669"/>
    <property type="project" value="InterPro"/>
</dbReference>
<accession>A0A3B3RED7</accession>
<feature type="compositionally biased region" description="Basic and acidic residues" evidence="10">
    <location>
        <begin position="494"/>
        <end position="503"/>
    </location>
</feature>
<evidence type="ECO:0000256" key="3">
    <source>
        <dbReference type="ARBA" id="ARBA00022687"/>
    </source>
</evidence>
<dbReference type="STRING" id="1676925.ENSPKIP00000016693"/>
<dbReference type="GeneTree" id="ENSGT00640000091492"/>
<evidence type="ECO:0000256" key="9">
    <source>
        <dbReference type="ARBA" id="ARBA00040474"/>
    </source>
</evidence>